<sequence length="115" mass="12920">MSEYAIAITQADHKPSIVKLLRSFSEESVSVLMRRIGTTEPVVHVDTQDFPLEMSDEDGVLSQQKRLLNLVQVLEKSGACVRITHLVGDIVEPLSVQMLLNLFDSELIYLAQEHD</sequence>
<organism evidence="2 4">
    <name type="scientific">Pseudomonas brassicae</name>
    <dbReference type="NCBI Taxonomy" id="2708063"/>
    <lineage>
        <taxon>Bacteria</taxon>
        <taxon>Pseudomonadati</taxon>
        <taxon>Pseudomonadota</taxon>
        <taxon>Gammaproteobacteria</taxon>
        <taxon>Pseudomonadales</taxon>
        <taxon>Pseudomonadaceae</taxon>
        <taxon>Pseudomonas</taxon>
    </lineage>
</organism>
<reference evidence="3 4" key="1">
    <citation type="submission" date="2020-02" db="EMBL/GenBank/DDBJ databases">
        <title>Broccoli isolated Pseudomonas sp.</title>
        <authorList>
            <person name="Fujikawa T."/>
            <person name="Sawada H."/>
        </authorList>
    </citation>
    <scope>NUCLEOTIDE SEQUENCE [LARGE SCALE GENOMIC DNA]</scope>
    <source>
        <strain evidence="2 4">MAFF212427</strain>
        <strain evidence="1 3">MAFF212428</strain>
    </source>
</reference>
<dbReference type="AlphaFoldDB" id="A0A6B3NX16"/>
<proteinExistence type="predicted"/>
<dbReference type="EMBL" id="JAAHBU010000467">
    <property type="protein sequence ID" value="NER66443.1"/>
    <property type="molecule type" value="Genomic_DNA"/>
</dbReference>
<evidence type="ECO:0000313" key="2">
    <source>
        <dbReference type="EMBL" id="NER66443.1"/>
    </source>
</evidence>
<gene>
    <name evidence="1" type="ORF">G3435_23710</name>
    <name evidence="2" type="ORF">G3436_24530</name>
</gene>
<keyword evidence="4" id="KW-1185">Reference proteome</keyword>
<protein>
    <submittedName>
        <fullName evidence="2">Uncharacterized protein</fullName>
    </submittedName>
</protein>
<evidence type="ECO:0000313" key="4">
    <source>
        <dbReference type="Proteomes" id="UP000482634"/>
    </source>
</evidence>
<dbReference type="EMBL" id="JAAHBV010000668">
    <property type="protein sequence ID" value="NER62151.1"/>
    <property type="molecule type" value="Genomic_DNA"/>
</dbReference>
<accession>A0A6B3NX16</accession>
<accession>A0A6M0CX84</accession>
<comment type="caution">
    <text evidence="2">The sequence shown here is derived from an EMBL/GenBank/DDBJ whole genome shotgun (WGS) entry which is preliminary data.</text>
</comment>
<evidence type="ECO:0000313" key="3">
    <source>
        <dbReference type="Proteomes" id="UP000480410"/>
    </source>
</evidence>
<name>A0A6B3NX16_9PSED</name>
<evidence type="ECO:0000313" key="1">
    <source>
        <dbReference type="EMBL" id="NER62151.1"/>
    </source>
</evidence>
<dbReference type="Proteomes" id="UP000482634">
    <property type="component" value="Unassembled WGS sequence"/>
</dbReference>
<dbReference type="Proteomes" id="UP000480410">
    <property type="component" value="Unassembled WGS sequence"/>
</dbReference>